<evidence type="ECO:0000259" key="1">
    <source>
        <dbReference type="Pfam" id="PF08805"/>
    </source>
</evidence>
<dbReference type="SUPFAM" id="SSF54523">
    <property type="entry name" value="Pili subunits"/>
    <property type="match status" value="1"/>
</dbReference>
<dbReference type="Proteomes" id="UP000824225">
    <property type="component" value="Unassembled WGS sequence"/>
</dbReference>
<reference evidence="2" key="2">
    <citation type="submission" date="2021-04" db="EMBL/GenBank/DDBJ databases">
        <authorList>
            <person name="Gilroy R."/>
        </authorList>
    </citation>
    <scope>NUCLEOTIDE SEQUENCE</scope>
    <source>
        <strain evidence="2">CHK186-16707</strain>
    </source>
</reference>
<comment type="caution">
    <text evidence="2">The sequence shown here is derived from an EMBL/GenBank/DDBJ whole genome shotgun (WGS) entry which is preliminary data.</text>
</comment>
<organism evidence="2 3">
    <name type="scientific">Candidatus Mailhella merdigallinarum</name>
    <dbReference type="NCBI Taxonomy" id="2838658"/>
    <lineage>
        <taxon>Bacteria</taxon>
        <taxon>Pseudomonadati</taxon>
        <taxon>Thermodesulfobacteriota</taxon>
        <taxon>Desulfovibrionia</taxon>
        <taxon>Desulfovibrionales</taxon>
        <taxon>Desulfovibrionaceae</taxon>
        <taxon>Mailhella</taxon>
    </lineage>
</organism>
<dbReference type="InterPro" id="IPR014911">
    <property type="entry name" value="PilS_N"/>
</dbReference>
<sequence>MHHVMGTVAAIFVGILLLSGVLFAMNVGFSSSKLSDVQSSIVMMQMQIQSMFSGSSSYNGLDNNLVMANNIAPTSMLKGGRISNPWGGDVTIASTDSGASFSISLTNVPQSECTKLALFQPDAWLSLTVNNGVIAGGDVAAATNACNSTQNTVTFTSR</sequence>
<dbReference type="InterPro" id="IPR045584">
    <property type="entry name" value="Pilin-like"/>
</dbReference>
<feature type="domain" description="Type 4 secretion system PilS N-terminal" evidence="1">
    <location>
        <begin position="35"/>
        <end position="157"/>
    </location>
</feature>
<dbReference type="AlphaFoldDB" id="A0A9D2HEW9"/>
<protein>
    <submittedName>
        <fullName evidence="2">Pilus assembly protein PilS</fullName>
    </submittedName>
</protein>
<evidence type="ECO:0000313" key="3">
    <source>
        <dbReference type="Proteomes" id="UP000824225"/>
    </source>
</evidence>
<evidence type="ECO:0000313" key="2">
    <source>
        <dbReference type="EMBL" id="HJA09199.1"/>
    </source>
</evidence>
<reference evidence="2" key="1">
    <citation type="journal article" date="2021" name="PeerJ">
        <title>Extensive microbial diversity within the chicken gut microbiome revealed by metagenomics and culture.</title>
        <authorList>
            <person name="Gilroy R."/>
            <person name="Ravi A."/>
            <person name="Getino M."/>
            <person name="Pursley I."/>
            <person name="Horton D.L."/>
            <person name="Alikhan N.F."/>
            <person name="Baker D."/>
            <person name="Gharbi K."/>
            <person name="Hall N."/>
            <person name="Watson M."/>
            <person name="Adriaenssens E.M."/>
            <person name="Foster-Nyarko E."/>
            <person name="Jarju S."/>
            <person name="Secka A."/>
            <person name="Antonio M."/>
            <person name="Oren A."/>
            <person name="Chaudhuri R.R."/>
            <person name="La Ragione R."/>
            <person name="Hildebrand F."/>
            <person name="Pallen M.J."/>
        </authorList>
    </citation>
    <scope>NUCLEOTIDE SEQUENCE</scope>
    <source>
        <strain evidence="2">CHK186-16707</strain>
    </source>
</reference>
<gene>
    <name evidence="2" type="ORF">H9962_08440</name>
</gene>
<dbReference type="Pfam" id="PF08805">
    <property type="entry name" value="PilS"/>
    <property type="match status" value="1"/>
</dbReference>
<name>A0A9D2HEW9_9BACT</name>
<dbReference type="EMBL" id="DXAN01000026">
    <property type="protein sequence ID" value="HJA09199.1"/>
    <property type="molecule type" value="Genomic_DNA"/>
</dbReference>
<proteinExistence type="predicted"/>
<dbReference type="Gene3D" id="3.30.1690.10">
    <property type="entry name" value="TcpA-like pilin"/>
    <property type="match status" value="1"/>
</dbReference>
<accession>A0A9D2HEW9</accession>